<keyword evidence="3" id="KW-1185">Reference proteome</keyword>
<gene>
    <name evidence="2" type="ORF">SAMN05216257_104108</name>
</gene>
<reference evidence="3" key="1">
    <citation type="submission" date="2016-10" db="EMBL/GenBank/DDBJ databases">
        <authorList>
            <person name="Varghese N."/>
            <person name="Submissions S."/>
        </authorList>
    </citation>
    <scope>NUCLEOTIDE SEQUENCE [LARGE SCALE GENOMIC DNA]</scope>
    <source>
        <strain evidence="3">CGMCC 1.10789</strain>
    </source>
</reference>
<dbReference type="AlphaFoldDB" id="A0A1G9E158"/>
<dbReference type="InterPro" id="IPR001387">
    <property type="entry name" value="Cro/C1-type_HTH"/>
</dbReference>
<dbReference type="EMBL" id="FNFV01000004">
    <property type="protein sequence ID" value="SDK69853.1"/>
    <property type="molecule type" value="Genomic_DNA"/>
</dbReference>
<evidence type="ECO:0000313" key="2">
    <source>
        <dbReference type="EMBL" id="SDK69853.1"/>
    </source>
</evidence>
<accession>A0A1G9E158</accession>
<name>A0A1G9E158_9RHOB</name>
<evidence type="ECO:0000259" key="1">
    <source>
        <dbReference type="PROSITE" id="PS50943"/>
    </source>
</evidence>
<feature type="domain" description="HTH cro/C1-type" evidence="1">
    <location>
        <begin position="26"/>
        <end position="80"/>
    </location>
</feature>
<dbReference type="Proteomes" id="UP000199328">
    <property type="component" value="Unassembled WGS sequence"/>
</dbReference>
<dbReference type="CDD" id="cd00093">
    <property type="entry name" value="HTH_XRE"/>
    <property type="match status" value="1"/>
</dbReference>
<sequence length="112" mass="12773">MLKTDNARLSDHTRHQMSPEQIGRRLALLRRALGLRPSEMADLLGIPRTYWSRFEGGKRAISDTVAALLVEKFGVTLDFIILGRWDKLPLDLAERMREIERSDQASSLPKNS</sequence>
<dbReference type="SUPFAM" id="SSF47413">
    <property type="entry name" value="lambda repressor-like DNA-binding domains"/>
    <property type="match status" value="1"/>
</dbReference>
<protein>
    <submittedName>
        <fullName evidence="2">Transcriptional regulator, contains XRE-family HTH domain</fullName>
    </submittedName>
</protein>
<evidence type="ECO:0000313" key="3">
    <source>
        <dbReference type="Proteomes" id="UP000199328"/>
    </source>
</evidence>
<dbReference type="STRING" id="990712.SAMN05216257_104108"/>
<proteinExistence type="predicted"/>
<dbReference type="SMART" id="SM00530">
    <property type="entry name" value="HTH_XRE"/>
    <property type="match status" value="1"/>
</dbReference>
<dbReference type="PROSITE" id="PS50943">
    <property type="entry name" value="HTH_CROC1"/>
    <property type="match status" value="1"/>
</dbReference>
<organism evidence="2 3">
    <name type="scientific">Meinhardsimonia xiamenensis</name>
    <dbReference type="NCBI Taxonomy" id="990712"/>
    <lineage>
        <taxon>Bacteria</taxon>
        <taxon>Pseudomonadati</taxon>
        <taxon>Pseudomonadota</taxon>
        <taxon>Alphaproteobacteria</taxon>
        <taxon>Rhodobacterales</taxon>
        <taxon>Paracoccaceae</taxon>
        <taxon>Meinhardsimonia</taxon>
    </lineage>
</organism>
<dbReference type="Gene3D" id="1.10.260.40">
    <property type="entry name" value="lambda repressor-like DNA-binding domains"/>
    <property type="match status" value="1"/>
</dbReference>
<dbReference type="Pfam" id="PF13560">
    <property type="entry name" value="HTH_31"/>
    <property type="match status" value="1"/>
</dbReference>
<dbReference type="GO" id="GO:0003677">
    <property type="term" value="F:DNA binding"/>
    <property type="evidence" value="ECO:0007669"/>
    <property type="project" value="InterPro"/>
</dbReference>
<dbReference type="InterPro" id="IPR010982">
    <property type="entry name" value="Lambda_DNA-bd_dom_sf"/>
</dbReference>